<evidence type="ECO:0000313" key="2">
    <source>
        <dbReference type="EMBL" id="QKQ51039.1"/>
    </source>
</evidence>
<sequence length="77" mass="8283">MNTFSASAPPARIRPLAVIAGASRKLGALIAPRDHAGKGNWSHDADIPWYAWPGALAFAAFFLFGPQILGWLVRLIV</sequence>
<name>A0A6N0JUX0_ACHDE</name>
<reference evidence="2 3" key="1">
    <citation type="submission" date="2020-05" db="EMBL/GenBank/DDBJ databases">
        <title>FDA dAtabase for Regulatory Grade micrObial Sequences (FDA-ARGOS): Supporting development and validation of Infectious Disease Dx tests.</title>
        <authorList>
            <person name="Sproer C."/>
            <person name="Gronow S."/>
            <person name="Severitt S."/>
            <person name="Schroder I."/>
            <person name="Tallon L."/>
            <person name="Sadzewicz L."/>
            <person name="Zhao X."/>
            <person name="Vavikolanu K."/>
            <person name="Mehta A."/>
            <person name="Aluvathingal J."/>
            <person name="Nadendla S."/>
            <person name="Myers T."/>
            <person name="Yan Y."/>
            <person name="Sichtig H."/>
        </authorList>
    </citation>
    <scope>NUCLEOTIDE SEQUENCE [LARGE SCALE GENOMIC DNA]</scope>
    <source>
        <strain evidence="2 3">FDAARGOS_787</strain>
    </source>
</reference>
<keyword evidence="1" id="KW-1133">Transmembrane helix</keyword>
<dbReference type="Proteomes" id="UP000509782">
    <property type="component" value="Chromosome"/>
</dbReference>
<keyword evidence="1" id="KW-0472">Membrane</keyword>
<dbReference type="RefSeq" id="WP_174717421.1">
    <property type="nucleotide sequence ID" value="NZ_CP054569.1"/>
</dbReference>
<protein>
    <submittedName>
        <fullName evidence="2">Uncharacterized protein</fullName>
    </submittedName>
</protein>
<dbReference type="AlphaFoldDB" id="A0A6N0JUX0"/>
<evidence type="ECO:0000313" key="3">
    <source>
        <dbReference type="Proteomes" id="UP000509782"/>
    </source>
</evidence>
<dbReference type="EMBL" id="CP054569">
    <property type="protein sequence ID" value="QKQ51039.1"/>
    <property type="molecule type" value="Genomic_DNA"/>
</dbReference>
<gene>
    <name evidence="2" type="ORF">FOC81_31685</name>
</gene>
<accession>A0A6N0JUX0</accession>
<proteinExistence type="predicted"/>
<organism evidence="2 3">
    <name type="scientific">Achromobacter denitrificans</name>
    <name type="common">Alcaligenes denitrificans</name>
    <dbReference type="NCBI Taxonomy" id="32002"/>
    <lineage>
        <taxon>Bacteria</taxon>
        <taxon>Pseudomonadati</taxon>
        <taxon>Pseudomonadota</taxon>
        <taxon>Betaproteobacteria</taxon>
        <taxon>Burkholderiales</taxon>
        <taxon>Alcaligenaceae</taxon>
        <taxon>Achromobacter</taxon>
    </lineage>
</organism>
<evidence type="ECO:0000256" key="1">
    <source>
        <dbReference type="SAM" id="Phobius"/>
    </source>
</evidence>
<feature type="transmembrane region" description="Helical" evidence="1">
    <location>
        <begin position="50"/>
        <end position="73"/>
    </location>
</feature>
<keyword evidence="1" id="KW-0812">Transmembrane</keyword>